<evidence type="ECO:0000313" key="12">
    <source>
        <dbReference type="Proteomes" id="UP000037136"/>
    </source>
</evidence>
<dbReference type="Pfam" id="PF04072">
    <property type="entry name" value="LCM"/>
    <property type="match status" value="1"/>
</dbReference>
<feature type="binding site" evidence="9">
    <location>
        <position position="118"/>
    </location>
    <ligand>
        <name>S-adenosyl-L-methionine</name>
        <dbReference type="ChEBI" id="CHEBI:59789"/>
    </ligand>
</feature>
<evidence type="ECO:0000256" key="3">
    <source>
        <dbReference type="ARBA" id="ARBA00012834"/>
    </source>
</evidence>
<comment type="similarity">
    <text evidence="2 8">Belongs to the methyltransferase superfamily. LCMT family.</text>
</comment>
<feature type="compositionally biased region" description="Gly residues" evidence="10">
    <location>
        <begin position="26"/>
        <end position="36"/>
    </location>
</feature>
<dbReference type="AlphaFoldDB" id="A0A2A9PLX2"/>
<dbReference type="GO" id="GO:0032259">
    <property type="term" value="P:methylation"/>
    <property type="evidence" value="ECO:0007669"/>
    <property type="project" value="UniProtKB-KW"/>
</dbReference>
<feature type="binding site" evidence="9">
    <location>
        <begin position="189"/>
        <end position="190"/>
    </location>
    <ligand>
        <name>S-adenosyl-L-methionine</name>
        <dbReference type="ChEBI" id="CHEBI:59789"/>
    </ligand>
</feature>
<reference evidence="11 12" key="2">
    <citation type="journal article" date="2017" name="Sci. Rep.">
        <title>Ant-infecting Ophiocordyceps genomes reveal a high diversity of potential behavioral manipulation genes and a possible major role for enterotoxins.</title>
        <authorList>
            <person name="de Bekker C."/>
            <person name="Ohm R.A."/>
            <person name="Evans H.C."/>
            <person name="Brachmann A."/>
            <person name="Hughes D.P."/>
        </authorList>
    </citation>
    <scope>NUCLEOTIDE SEQUENCE [LARGE SCALE GENOMIC DNA]</scope>
    <source>
        <strain evidence="11 12">SC16a</strain>
    </source>
</reference>
<keyword evidence="7 8" id="KW-0949">S-adenosyl-L-methionine</keyword>
<dbReference type="STRING" id="268505.A0A2A9PLX2"/>
<evidence type="ECO:0000256" key="9">
    <source>
        <dbReference type="PIRSR" id="PIRSR016305-1"/>
    </source>
</evidence>
<feature type="binding site" evidence="9">
    <location>
        <position position="93"/>
    </location>
    <ligand>
        <name>S-adenosyl-L-methionine</name>
        <dbReference type="ChEBI" id="CHEBI:59789"/>
    </ligand>
</feature>
<organism evidence="11 12">
    <name type="scientific">Ophiocordyceps unilateralis</name>
    <name type="common">Zombie-ant fungus</name>
    <name type="synonym">Torrubia unilateralis</name>
    <dbReference type="NCBI Taxonomy" id="268505"/>
    <lineage>
        <taxon>Eukaryota</taxon>
        <taxon>Fungi</taxon>
        <taxon>Dikarya</taxon>
        <taxon>Ascomycota</taxon>
        <taxon>Pezizomycotina</taxon>
        <taxon>Sordariomycetes</taxon>
        <taxon>Hypocreomycetidae</taxon>
        <taxon>Hypocreales</taxon>
        <taxon>Ophiocordycipitaceae</taxon>
        <taxon>Ophiocordyceps</taxon>
    </lineage>
</organism>
<dbReference type="PANTHER" id="PTHR13600">
    <property type="entry name" value="LEUCINE CARBOXYL METHYLTRANSFERASE"/>
    <property type="match status" value="1"/>
</dbReference>
<evidence type="ECO:0000256" key="8">
    <source>
        <dbReference type="PIRNR" id="PIRNR016305"/>
    </source>
</evidence>
<dbReference type="GO" id="GO:0018423">
    <property type="term" value="F:protein C-terminal leucine carboxyl O-methyltransferase activity"/>
    <property type="evidence" value="ECO:0007669"/>
    <property type="project" value="UniProtKB-EC"/>
</dbReference>
<dbReference type="InterPro" id="IPR029063">
    <property type="entry name" value="SAM-dependent_MTases_sf"/>
</dbReference>
<keyword evidence="5 8" id="KW-0489">Methyltransferase</keyword>
<evidence type="ECO:0000256" key="2">
    <source>
        <dbReference type="ARBA" id="ARBA00010703"/>
    </source>
</evidence>
<keyword evidence="6 8" id="KW-0808">Transferase</keyword>
<name>A0A2A9PLX2_OPHUN</name>
<dbReference type="Proteomes" id="UP000037136">
    <property type="component" value="Unassembled WGS sequence"/>
</dbReference>
<feature type="region of interest" description="Disordered" evidence="10">
    <location>
        <begin position="1"/>
        <end position="44"/>
    </location>
</feature>
<feature type="binding site" evidence="9">
    <location>
        <position position="215"/>
    </location>
    <ligand>
        <name>S-adenosyl-L-methionine</name>
        <dbReference type="ChEBI" id="CHEBI:59789"/>
    </ligand>
</feature>
<protein>
    <recommendedName>
        <fullName evidence="4 8">Leucine carboxyl methyltransferase 1</fullName>
        <ecNumber evidence="3 8">2.1.1.233</ecNumber>
    </recommendedName>
</protein>
<comment type="catalytic activity">
    <reaction evidence="1 8">
        <text>[phosphatase 2A protein]-C-terminal L-leucine + S-adenosyl-L-methionine = [phosphatase 2A protein]-C-terminal L-leucine methyl ester + S-adenosyl-L-homocysteine</text>
        <dbReference type="Rhea" id="RHEA:48544"/>
        <dbReference type="Rhea" id="RHEA-COMP:12134"/>
        <dbReference type="Rhea" id="RHEA-COMP:12135"/>
        <dbReference type="ChEBI" id="CHEBI:57856"/>
        <dbReference type="ChEBI" id="CHEBI:59789"/>
        <dbReference type="ChEBI" id="CHEBI:90516"/>
        <dbReference type="ChEBI" id="CHEBI:90517"/>
        <dbReference type="EC" id="2.1.1.233"/>
    </reaction>
</comment>
<evidence type="ECO:0000256" key="5">
    <source>
        <dbReference type="ARBA" id="ARBA00022603"/>
    </source>
</evidence>
<dbReference type="EMBL" id="LAZP02000031">
    <property type="protein sequence ID" value="PFH62358.1"/>
    <property type="molecule type" value="Genomic_DNA"/>
</dbReference>
<keyword evidence="12" id="KW-1185">Reference proteome</keyword>
<sequence>MAAPSIPNLLTLRGGGKQRGFRARRGGGGGGGGSGDDGSSAADAVVQDTDSDAAVSRLSAVQMGYLSDGYAESFVSGPAPRRLPIINRGTYVRTRALDLIVSSFLSHTDGPKQMLSLGAGTDTRPFRLLDQHQLIYHELDFAPTCRRKYSVACALPALARNFQDVETAESGSWSAQWRRGGEYHCHAIDLRHINGLDTAMGSTIRTDLPTLILSECCLCYLTHNDSQRVIAYFESRMERLALAVYEPIPLHDPFGRMMLSNLGARRIHMPSAEHYRDEKGQEARLREAGFTDVGYASVEHIWDDWVGHGEKARLDAIEGLDEVEEWRLLAAHYLVAWGTKHIRLGDLGSGGLAALSWESRC</sequence>
<evidence type="ECO:0000256" key="4">
    <source>
        <dbReference type="ARBA" id="ARBA00017497"/>
    </source>
</evidence>
<evidence type="ECO:0000256" key="10">
    <source>
        <dbReference type="SAM" id="MobiDB-lite"/>
    </source>
</evidence>
<dbReference type="PIRSF" id="PIRSF016305">
    <property type="entry name" value="LCM_mtfrase"/>
    <property type="match status" value="1"/>
</dbReference>
<dbReference type="SUPFAM" id="SSF53335">
    <property type="entry name" value="S-adenosyl-L-methionine-dependent methyltransferases"/>
    <property type="match status" value="1"/>
</dbReference>
<evidence type="ECO:0000256" key="7">
    <source>
        <dbReference type="ARBA" id="ARBA00022691"/>
    </source>
</evidence>
<evidence type="ECO:0000256" key="6">
    <source>
        <dbReference type="ARBA" id="ARBA00022679"/>
    </source>
</evidence>
<comment type="caution">
    <text evidence="11">The sequence shown here is derived from an EMBL/GenBank/DDBJ whole genome shotgun (WGS) entry which is preliminary data.</text>
</comment>
<evidence type="ECO:0000313" key="11">
    <source>
        <dbReference type="EMBL" id="PFH62358.1"/>
    </source>
</evidence>
<comment type="function">
    <text evidence="8">Methylates the carboxyl group of the C-terminal leucine residue of protein phosphatase 2A catalytic subunits to form alpha-leucine ester residues.</text>
</comment>
<evidence type="ECO:0000256" key="1">
    <source>
        <dbReference type="ARBA" id="ARBA00000724"/>
    </source>
</evidence>
<accession>A0A2A9PLX2</accession>
<dbReference type="OrthoDB" id="203237at2759"/>
<dbReference type="PANTHER" id="PTHR13600:SF21">
    <property type="entry name" value="LEUCINE CARBOXYL METHYLTRANSFERASE 1"/>
    <property type="match status" value="1"/>
</dbReference>
<gene>
    <name evidence="11" type="ORF">XA68_13952</name>
</gene>
<dbReference type="InterPro" id="IPR016651">
    <property type="entry name" value="LCMT1"/>
</dbReference>
<reference evidence="11 12" key="1">
    <citation type="journal article" date="2015" name="BMC Genomics">
        <title>Gene expression during zombie ant biting behavior reflects the complexity underlying fungal parasitic behavioral manipulation.</title>
        <authorList>
            <person name="de Bekker C."/>
            <person name="Ohm R.A."/>
            <person name="Loreto R.G."/>
            <person name="Sebastian A."/>
            <person name="Albert I."/>
            <person name="Merrow M."/>
            <person name="Brachmann A."/>
            <person name="Hughes D.P."/>
        </authorList>
    </citation>
    <scope>NUCLEOTIDE SEQUENCE [LARGE SCALE GENOMIC DNA]</scope>
    <source>
        <strain evidence="11 12">SC16a</strain>
    </source>
</reference>
<dbReference type="EC" id="2.1.1.233" evidence="3 8"/>
<dbReference type="InterPro" id="IPR007213">
    <property type="entry name" value="Ppm1/Ppm2/Tcmp"/>
</dbReference>
<dbReference type="Gene3D" id="3.40.50.150">
    <property type="entry name" value="Vaccinia Virus protein VP39"/>
    <property type="match status" value="1"/>
</dbReference>
<proteinExistence type="inferred from homology"/>